<name>A0A5D4H866_9SPHI</name>
<accession>A0A5D4H866</accession>
<comment type="caution">
    <text evidence="1">The sequence shown here is derived from an EMBL/GenBank/DDBJ whole genome shotgun (WGS) entry which is preliminary data.</text>
</comment>
<protein>
    <submittedName>
        <fullName evidence="1">DNA phosphorothioation-dependent restriction protein DptG</fullName>
    </submittedName>
</protein>
<evidence type="ECO:0000313" key="1">
    <source>
        <dbReference type="EMBL" id="TYR36159.1"/>
    </source>
</evidence>
<proteinExistence type="predicted"/>
<dbReference type="RefSeq" id="WP_148919011.1">
    <property type="nucleotide sequence ID" value="NZ_VTAV01000005.1"/>
</dbReference>
<sequence>MRKIELRLEGKSGLKSRSLKQNAFQHHTGYQVNIFPFKTQPGGHIFKADFSSFQGIMGDVIRLSQKKDMHKPKDNVSYKADLKSTILRNALQKVDTNESLHLEDILSKLYFDTEDGLFKYDFNVISYMNFITTKAAIKDIPIFISDVFIEGNDRFKSLLSSKGNDNILNQLISESLPAQTERKESERDKRVFKNMIPAVVSIFQKDFNFLLDNKEYFLQNFEQFFKYYYFFYFSQLVLKLHEFGRETYTIKPIYFSLEWENLSESRMGLHKPGWQELSKQYDRVFAHANTLELINYIRVDDEILGDYDEISFRYNAFEDEEKDAFKNCLTELLDFYKVEVKTLIPPANWGECQAQLEASLENRKFDEEITKLIYSLWYTIRYQFENGKRKKPYRDYALWISTFAKENFTKSGGRLGPKFVLTQELLLFLTKLCVGEQQKIRLKDYWTKLQERGLAFDETSKLEIVKLFERINLIEKKSDSGDAQYIKSSL</sequence>
<keyword evidence="2" id="KW-1185">Reference proteome</keyword>
<dbReference type="EMBL" id="VTAV01000005">
    <property type="protein sequence ID" value="TYR36159.1"/>
    <property type="molecule type" value="Genomic_DNA"/>
</dbReference>
<reference evidence="1 2" key="1">
    <citation type="submission" date="2019-08" db="EMBL/GenBank/DDBJ databases">
        <title>Phlebobacter frassis gen. nov. sp. nov., a new member of family Sphingobacteriaceae isolated from sand fly rearing media.</title>
        <authorList>
            <person name="Kakumanu M.L."/>
            <person name="Marayati B.F."/>
            <person name="Wada-Katsumata A."/>
            <person name="Wasserberg G."/>
            <person name="Schal C."/>
            <person name="Apperson C.S."/>
            <person name="Ponnusamy L."/>
        </authorList>
    </citation>
    <scope>NUCLEOTIDE SEQUENCE [LARGE SCALE GENOMIC DNA]</scope>
    <source>
        <strain evidence="1 2">SSI9</strain>
    </source>
</reference>
<dbReference type="AlphaFoldDB" id="A0A5D4H866"/>
<dbReference type="InterPro" id="IPR017645">
    <property type="entry name" value="Dnd_assoc_1"/>
</dbReference>
<dbReference type="NCBIfam" id="TIGR03236">
    <property type="entry name" value="dnd_assoc_1"/>
    <property type="match status" value="1"/>
</dbReference>
<evidence type="ECO:0000313" key="2">
    <source>
        <dbReference type="Proteomes" id="UP000322362"/>
    </source>
</evidence>
<organism evidence="1 2">
    <name type="scientific">Sphingobacterium phlebotomi</name>
    <dbReference type="NCBI Taxonomy" id="2605433"/>
    <lineage>
        <taxon>Bacteria</taxon>
        <taxon>Pseudomonadati</taxon>
        <taxon>Bacteroidota</taxon>
        <taxon>Sphingobacteriia</taxon>
        <taxon>Sphingobacteriales</taxon>
        <taxon>Sphingobacteriaceae</taxon>
        <taxon>Sphingobacterium</taxon>
    </lineage>
</organism>
<dbReference type="Proteomes" id="UP000322362">
    <property type="component" value="Unassembled WGS sequence"/>
</dbReference>
<gene>
    <name evidence="1" type="primary">dptG</name>
    <name evidence="1" type="ORF">FXV77_09575</name>
</gene>